<name>A0A942UPE0_9BACI</name>
<reference evidence="2 3" key="1">
    <citation type="submission" date="2021-05" db="EMBL/GenBank/DDBJ databases">
        <title>Novel Bacillus species.</title>
        <authorList>
            <person name="Liu G."/>
        </authorList>
    </citation>
    <scope>NUCLEOTIDE SEQUENCE [LARGE SCALE GENOMIC DNA]</scope>
    <source>
        <strain evidence="2 3">FJAT-49682</strain>
    </source>
</reference>
<evidence type="ECO:0000313" key="2">
    <source>
        <dbReference type="EMBL" id="MBS4223097.1"/>
    </source>
</evidence>
<evidence type="ECO:0000313" key="3">
    <source>
        <dbReference type="Proteomes" id="UP000676456"/>
    </source>
</evidence>
<sequence length="281" mass="31821">MRSVYTAILLSVILFINSSSVLAKDEGVGIQIDMLPWEKVNEILPKYSKFTVMDLETGKRFEVQRRAGSRHADVQPITSKDTKIMKEIYGGKWSWKRRAIIVIHQDQWIAASMHGMPHGAGALDNNFRGHFCIHFYGSKTHRKNAMDLSHKLMILKSAGKLQEYVNSAGPNELISAYIAGIKQQDSKIISAISLKKIDSKKRLQAVANISLKSMPVISTEHVANEINLEVPIEIEWINKHSKRKIFNGNIYLARFSPADGWKVDSKRFLKDSGIFKEEAEN</sequence>
<feature type="signal peptide" evidence="1">
    <location>
        <begin position="1"/>
        <end position="23"/>
    </location>
</feature>
<accession>A0A942UPE0</accession>
<keyword evidence="3" id="KW-1185">Reference proteome</keyword>
<feature type="chain" id="PRO_5036844208" evidence="1">
    <location>
        <begin position="24"/>
        <end position="281"/>
    </location>
</feature>
<dbReference type="Proteomes" id="UP000676456">
    <property type="component" value="Unassembled WGS sequence"/>
</dbReference>
<evidence type="ECO:0000256" key="1">
    <source>
        <dbReference type="SAM" id="SignalP"/>
    </source>
</evidence>
<keyword evidence="1" id="KW-0732">Signal</keyword>
<dbReference type="AlphaFoldDB" id="A0A942UPE0"/>
<proteinExistence type="predicted"/>
<comment type="caution">
    <text evidence="2">The sequence shown here is derived from an EMBL/GenBank/DDBJ whole genome shotgun (WGS) entry which is preliminary data.</text>
</comment>
<protein>
    <submittedName>
        <fullName evidence="2">Uncharacterized protein</fullName>
    </submittedName>
</protein>
<organism evidence="2 3">
    <name type="scientific">Lederbergia citrea</name>
    <dbReference type="NCBI Taxonomy" id="2833581"/>
    <lineage>
        <taxon>Bacteria</taxon>
        <taxon>Bacillati</taxon>
        <taxon>Bacillota</taxon>
        <taxon>Bacilli</taxon>
        <taxon>Bacillales</taxon>
        <taxon>Bacillaceae</taxon>
        <taxon>Lederbergia</taxon>
    </lineage>
</organism>
<dbReference type="EMBL" id="JAGYPN010000002">
    <property type="protein sequence ID" value="MBS4223097.1"/>
    <property type="molecule type" value="Genomic_DNA"/>
</dbReference>
<gene>
    <name evidence="2" type="ORF">KHA91_10120</name>
</gene>
<dbReference type="RefSeq" id="WP_213098895.1">
    <property type="nucleotide sequence ID" value="NZ_JAGYPN010000002.1"/>
</dbReference>